<feature type="transmembrane region" description="Helical" evidence="5">
    <location>
        <begin position="292"/>
        <end position="312"/>
    </location>
</feature>
<reference evidence="7 8" key="1">
    <citation type="submission" date="2023-07" db="EMBL/GenBank/DDBJ databases">
        <title>Genomic Encyclopedia of Type Strains, Phase IV (KMG-IV): sequencing the most valuable type-strain genomes for metagenomic binning, comparative biology and taxonomic classification.</title>
        <authorList>
            <person name="Goeker M."/>
        </authorList>
    </citation>
    <scope>NUCLEOTIDE SEQUENCE [LARGE SCALE GENOMIC DNA]</scope>
    <source>
        <strain evidence="7 8">DSM 12751</strain>
    </source>
</reference>
<dbReference type="Gene3D" id="3.40.1710.10">
    <property type="entry name" value="abc type-2 transporter like domain"/>
    <property type="match status" value="1"/>
</dbReference>
<evidence type="ECO:0000313" key="7">
    <source>
        <dbReference type="EMBL" id="MDQ0166939.1"/>
    </source>
</evidence>
<evidence type="ECO:0000256" key="5">
    <source>
        <dbReference type="SAM" id="Phobius"/>
    </source>
</evidence>
<dbReference type="InterPro" id="IPR013525">
    <property type="entry name" value="ABC2_TM"/>
</dbReference>
<comment type="subcellular location">
    <subcellularLocation>
        <location evidence="1">Membrane</location>
        <topology evidence="1">Multi-pass membrane protein</topology>
    </subcellularLocation>
</comment>
<feature type="transmembrane region" description="Helical" evidence="5">
    <location>
        <begin position="192"/>
        <end position="213"/>
    </location>
</feature>
<dbReference type="InterPro" id="IPR051328">
    <property type="entry name" value="T7SS_ABC-Transporter"/>
</dbReference>
<feature type="domain" description="ABC-2 type transporter transmembrane" evidence="6">
    <location>
        <begin position="13"/>
        <end position="363"/>
    </location>
</feature>
<sequence>MNSLKAFFTQKSTILAFVGVLVYQVIMMGIFLPAYSAMPQNISNLRVGIVNEDTNYGAEIEKQMLEELPFVVETNRSLEEAQRSLEDRDIYLLIHIPQDFTENLISEDKKTTINFTINQANPSLVSTTMSSVVQEISSILANQFETSFIEEMLVHLNIPEEQAIGMADMAKNQFEPNITIINEQRQGMHNQMAPILLTIAANVGSMIFSMFIVSSLDRMRPQIGKWKAYGSMQLAILTFALIGSLPSLGILFALENYGLGSFITVWGTLSLLTLAAIQIFTISTMLLGQPGMLFNLTFLLIQVIAGAGVIPYEANYKVMQWLSHISPAYYANQANFIGLFGGNSVLPYLLGLLGLAIGGAIITSIIQGIKKENAPLKKSLF</sequence>
<evidence type="ECO:0000256" key="2">
    <source>
        <dbReference type="ARBA" id="ARBA00022692"/>
    </source>
</evidence>
<proteinExistence type="predicted"/>
<evidence type="ECO:0000256" key="3">
    <source>
        <dbReference type="ARBA" id="ARBA00022989"/>
    </source>
</evidence>
<feature type="transmembrane region" description="Helical" evidence="5">
    <location>
        <begin position="234"/>
        <end position="254"/>
    </location>
</feature>
<evidence type="ECO:0000259" key="6">
    <source>
        <dbReference type="Pfam" id="PF12698"/>
    </source>
</evidence>
<gene>
    <name evidence="7" type="ORF">J2S11_002855</name>
</gene>
<accession>A0ABT9W1H4</accession>
<dbReference type="RefSeq" id="WP_307395542.1">
    <property type="nucleotide sequence ID" value="NZ_JAUSTY010000011.1"/>
</dbReference>
<protein>
    <submittedName>
        <fullName evidence="7">YhgE/Pip-like protein</fullName>
    </submittedName>
</protein>
<feature type="transmembrane region" description="Helical" evidence="5">
    <location>
        <begin position="260"/>
        <end position="280"/>
    </location>
</feature>
<organism evidence="7 8">
    <name type="scientific">Caldalkalibacillus horti</name>
    <dbReference type="NCBI Taxonomy" id="77523"/>
    <lineage>
        <taxon>Bacteria</taxon>
        <taxon>Bacillati</taxon>
        <taxon>Bacillota</taxon>
        <taxon>Bacilli</taxon>
        <taxon>Bacillales</taxon>
        <taxon>Bacillaceae</taxon>
        <taxon>Caldalkalibacillus</taxon>
    </lineage>
</organism>
<keyword evidence="3 5" id="KW-1133">Transmembrane helix</keyword>
<dbReference type="PANTHER" id="PTHR43077">
    <property type="entry name" value="TRANSPORT PERMEASE YVFS-RELATED"/>
    <property type="match status" value="1"/>
</dbReference>
<evidence type="ECO:0000256" key="1">
    <source>
        <dbReference type="ARBA" id="ARBA00004141"/>
    </source>
</evidence>
<name>A0ABT9W1H4_9BACI</name>
<feature type="transmembrane region" description="Helical" evidence="5">
    <location>
        <begin position="12"/>
        <end position="35"/>
    </location>
</feature>
<comment type="caution">
    <text evidence="7">The sequence shown here is derived from an EMBL/GenBank/DDBJ whole genome shotgun (WGS) entry which is preliminary data.</text>
</comment>
<dbReference type="Pfam" id="PF12698">
    <property type="entry name" value="ABC2_membrane_3"/>
    <property type="match status" value="1"/>
</dbReference>
<dbReference type="EMBL" id="JAUSTY010000011">
    <property type="protein sequence ID" value="MDQ0166939.1"/>
    <property type="molecule type" value="Genomic_DNA"/>
</dbReference>
<feature type="transmembrane region" description="Helical" evidence="5">
    <location>
        <begin position="345"/>
        <end position="369"/>
    </location>
</feature>
<dbReference type="Proteomes" id="UP001235840">
    <property type="component" value="Unassembled WGS sequence"/>
</dbReference>
<keyword evidence="2 5" id="KW-0812">Transmembrane</keyword>
<dbReference type="PANTHER" id="PTHR43077:SF10">
    <property type="entry name" value="TRANSPORT PERMEASE PROTEIN"/>
    <property type="match status" value="1"/>
</dbReference>
<keyword evidence="8" id="KW-1185">Reference proteome</keyword>
<evidence type="ECO:0000313" key="8">
    <source>
        <dbReference type="Proteomes" id="UP001235840"/>
    </source>
</evidence>
<evidence type="ECO:0000256" key="4">
    <source>
        <dbReference type="ARBA" id="ARBA00023136"/>
    </source>
</evidence>
<keyword evidence="4 5" id="KW-0472">Membrane</keyword>